<protein>
    <submittedName>
        <fullName evidence="1">Uncharacterized protein</fullName>
    </submittedName>
</protein>
<keyword evidence="2" id="KW-1185">Reference proteome</keyword>
<proteinExistence type="predicted"/>
<dbReference type="Proteomes" id="UP001165960">
    <property type="component" value="Unassembled WGS sequence"/>
</dbReference>
<dbReference type="EMBL" id="QTSX02002209">
    <property type="protein sequence ID" value="KAJ9077272.1"/>
    <property type="molecule type" value="Genomic_DNA"/>
</dbReference>
<name>A0ACC2TRN7_9FUNG</name>
<evidence type="ECO:0000313" key="2">
    <source>
        <dbReference type="Proteomes" id="UP001165960"/>
    </source>
</evidence>
<sequence length="65" mass="6818">MKEKPLLASSGGVRNITETYSCVTNAQTPAVTKQIHTATTQKPAANTQTPTAIEKMPTTLASPSC</sequence>
<reference evidence="1" key="1">
    <citation type="submission" date="2022-04" db="EMBL/GenBank/DDBJ databases">
        <title>Genome of the entomopathogenic fungus Entomophthora muscae.</title>
        <authorList>
            <person name="Elya C."/>
            <person name="Lovett B.R."/>
            <person name="Lee E."/>
            <person name="Macias A.M."/>
            <person name="Hajek A.E."/>
            <person name="De Bivort B.L."/>
            <person name="Kasson M.T."/>
            <person name="De Fine Licht H.H."/>
            <person name="Stajich J.E."/>
        </authorList>
    </citation>
    <scope>NUCLEOTIDE SEQUENCE</scope>
    <source>
        <strain evidence="1">Berkeley</strain>
    </source>
</reference>
<gene>
    <name evidence="1" type="ORF">DSO57_1018345</name>
</gene>
<organism evidence="1 2">
    <name type="scientific">Entomophthora muscae</name>
    <dbReference type="NCBI Taxonomy" id="34485"/>
    <lineage>
        <taxon>Eukaryota</taxon>
        <taxon>Fungi</taxon>
        <taxon>Fungi incertae sedis</taxon>
        <taxon>Zoopagomycota</taxon>
        <taxon>Entomophthoromycotina</taxon>
        <taxon>Entomophthoromycetes</taxon>
        <taxon>Entomophthorales</taxon>
        <taxon>Entomophthoraceae</taxon>
        <taxon>Entomophthora</taxon>
    </lineage>
</organism>
<evidence type="ECO:0000313" key="1">
    <source>
        <dbReference type="EMBL" id="KAJ9077272.1"/>
    </source>
</evidence>
<accession>A0ACC2TRN7</accession>
<comment type="caution">
    <text evidence="1">The sequence shown here is derived from an EMBL/GenBank/DDBJ whole genome shotgun (WGS) entry which is preliminary data.</text>
</comment>